<gene>
    <name evidence="1" type="ORF">SAMN03080614_1002128</name>
</gene>
<protein>
    <recommendedName>
        <fullName evidence="3">Transposase DDE domain-containing protein</fullName>
    </recommendedName>
</protein>
<dbReference type="Proteomes" id="UP000243819">
    <property type="component" value="Unassembled WGS sequence"/>
</dbReference>
<dbReference type="AlphaFoldDB" id="A0A1H9YED0"/>
<proteinExistence type="predicted"/>
<keyword evidence="2" id="KW-1185">Reference proteome</keyword>
<evidence type="ECO:0000313" key="2">
    <source>
        <dbReference type="Proteomes" id="UP000243819"/>
    </source>
</evidence>
<sequence>MDGNGIPLAFNINQGNTNEQTTLKPLEEKILSDFKLSKFIVSTDAGLASESNRRFNSKGDRAFITTQSIKKLKKHLKD</sequence>
<name>A0A1H9YED0_9FIRM</name>
<dbReference type="EMBL" id="FOIF01000002">
    <property type="protein sequence ID" value="SES66927.1"/>
    <property type="molecule type" value="Genomic_DNA"/>
</dbReference>
<evidence type="ECO:0008006" key="3">
    <source>
        <dbReference type="Google" id="ProtNLM"/>
    </source>
</evidence>
<reference evidence="2" key="1">
    <citation type="submission" date="2016-10" db="EMBL/GenBank/DDBJ databases">
        <authorList>
            <person name="Varghese N."/>
            <person name="Submissions S."/>
        </authorList>
    </citation>
    <scope>NUCLEOTIDE SEQUENCE [LARGE SCALE GENOMIC DNA]</scope>
    <source>
        <strain evidence="2">DSM 13577</strain>
    </source>
</reference>
<accession>A0A1H9YED0</accession>
<organism evidence="1 2">
    <name type="scientific">Anaerobranca gottschalkii DSM 13577</name>
    <dbReference type="NCBI Taxonomy" id="1120990"/>
    <lineage>
        <taxon>Bacteria</taxon>
        <taxon>Bacillati</taxon>
        <taxon>Bacillota</taxon>
        <taxon>Clostridia</taxon>
        <taxon>Eubacteriales</taxon>
        <taxon>Proteinivoracaceae</taxon>
        <taxon>Anaerobranca</taxon>
    </lineage>
</organism>
<evidence type="ECO:0000313" key="1">
    <source>
        <dbReference type="EMBL" id="SES66927.1"/>
    </source>
</evidence>